<sequence>MASLPSGLVREDVELVLIETDEFTLFMKGKPYHHRFEGLSQYKKKLQNETMEFKAEGRSIQSVKVFDVDNQKLTDGSTFRPIFFENGIYQIIVTSKIDAKLEFYHEHHLLRNAVSSVPVGPKQVLMGSLQFQNEVGLSSFEIRTQGKTILSVTFEIFPSKLDYKEDYRKLLDEVNEEIYNLAFHFLRKTYLGARTRVEGEASAAEFYRLIQHHLRSFLQAIKRIEHQPHHQLITTHQKVRGDQLKKMDSYGRNQLRKKASLFQEVPNGIQFENKQLMPIEGCQVKKEHSFDTMENRLIKWLMIRIKDKLKDLHKKVEAPSGRYKTEPDQEVVKAINDMQKLLQQRIKNPFWKTISKLDRSVMSLVIQMAPGYREAFQIYVLLSRGLELHGQIYKMSVKDVAQLYEYWTYLKLGALLDKKYVLLSQDVVKVNREGLFVNLDGSNSAKRVYQHPHTGEKIILQYQKEERHLPTITQKPDTMLSIQKKGKDYSYNYIFDAKYRIDFAVEDSYYGKRYKSPGPMEDDINTMHRYRDALVVQHEGPYERTAFGAYVLFPWFEEELYEQHAFYKSIETVNIGGLPFLPNATRLVEQFVEHLIEKSPEEIQEEGILPRGTLARWQSSLDETVLVGLVSDEEVFKDCILQKTFKIAVKDLKKGWQEAKHVALYLSSKVSNNNGVKYYGKIDDIKFSSLENNEQLVTFTVNVWEALMKVIKPVGYGISSYMLTTLIALKEARELPELYMNSNDELAVWKTMRRLSNNPKINLNHMNIDQASEIVQIQSGEISVSVGKYEMQVKRVGSLQFESIDREEFFKNPNRLFKKVVNMLNMEQNI</sequence>
<dbReference type="InterPro" id="IPR018633">
    <property type="entry name" value="DUF2357"/>
</dbReference>
<accession>A0ABS2ZTR2</accession>
<feature type="domain" description="DUF2357" evidence="1">
    <location>
        <begin position="126"/>
        <end position="379"/>
    </location>
</feature>
<dbReference type="Pfam" id="PF04411">
    <property type="entry name" value="PDDEXK_7"/>
    <property type="match status" value="1"/>
</dbReference>
<evidence type="ECO:0000313" key="3">
    <source>
        <dbReference type="Proteomes" id="UP001296923"/>
    </source>
</evidence>
<evidence type="ECO:0000313" key="2">
    <source>
        <dbReference type="EMBL" id="MBN3555763.1"/>
    </source>
</evidence>
<name>A0ABS2ZTR2_9BACL</name>
<dbReference type="Pfam" id="PF09823">
    <property type="entry name" value="DUF2357"/>
    <property type="match status" value="1"/>
</dbReference>
<proteinExistence type="predicted"/>
<dbReference type="EMBL" id="JAFHKR010000039">
    <property type="protein sequence ID" value="MBN3555763.1"/>
    <property type="molecule type" value="Genomic_DNA"/>
</dbReference>
<protein>
    <submittedName>
        <fullName evidence="2">Restriction endonuclease-like protein</fullName>
    </submittedName>
</protein>
<dbReference type="Proteomes" id="UP001296923">
    <property type="component" value="Unassembled WGS sequence"/>
</dbReference>
<dbReference type="RefSeq" id="WP_205726558.1">
    <property type="nucleotide sequence ID" value="NZ_JAFHKR010000039.1"/>
</dbReference>
<dbReference type="InterPro" id="IPR007505">
    <property type="entry name" value="PDDEXK_7"/>
</dbReference>
<reference evidence="2 3" key="1">
    <citation type="submission" date="2021-01" db="EMBL/GenBank/DDBJ databases">
        <title>Genome Sequencing of Type Strains.</title>
        <authorList>
            <person name="Lemaire J.F."/>
            <person name="Inderbitzin P."/>
            <person name="Collins S.B."/>
            <person name="Wespe N."/>
            <person name="Knight-Connoni V."/>
        </authorList>
    </citation>
    <scope>NUCLEOTIDE SEQUENCE [LARGE SCALE GENOMIC DNA]</scope>
    <source>
        <strain evidence="2 3">DSM 23009</strain>
    </source>
</reference>
<organism evidence="2 3">
    <name type="scientific">Fictibacillus nanhaiensis</name>
    <dbReference type="NCBI Taxonomy" id="742169"/>
    <lineage>
        <taxon>Bacteria</taxon>
        <taxon>Bacillati</taxon>
        <taxon>Bacillota</taxon>
        <taxon>Bacilli</taxon>
        <taxon>Bacillales</taxon>
        <taxon>Fictibacillaceae</taxon>
        <taxon>Fictibacillus</taxon>
    </lineage>
</organism>
<evidence type="ECO:0000259" key="1">
    <source>
        <dbReference type="Pfam" id="PF09823"/>
    </source>
</evidence>
<keyword evidence="3" id="KW-1185">Reference proteome</keyword>
<comment type="caution">
    <text evidence="2">The sequence shown here is derived from an EMBL/GenBank/DDBJ whole genome shotgun (WGS) entry which is preliminary data.</text>
</comment>
<gene>
    <name evidence="2" type="ORF">JYA63_15910</name>
</gene>